<keyword evidence="4" id="KW-0808">Transferase</keyword>
<dbReference type="GO" id="GO:0016020">
    <property type="term" value="C:membrane"/>
    <property type="evidence" value="ECO:0007669"/>
    <property type="project" value="InterPro"/>
</dbReference>
<evidence type="ECO:0000256" key="6">
    <source>
        <dbReference type="ARBA" id="ARBA00022777"/>
    </source>
</evidence>
<keyword evidence="5" id="KW-0547">Nucleotide-binding</keyword>
<keyword evidence="7" id="KW-0067">ATP-binding</keyword>
<evidence type="ECO:0000256" key="1">
    <source>
        <dbReference type="ARBA" id="ARBA00000085"/>
    </source>
</evidence>
<dbReference type="EC" id="2.7.13.3" evidence="2"/>
<comment type="caution">
    <text evidence="11">The sequence shown here is derived from an EMBL/GenBank/DDBJ whole genome shotgun (WGS) entry which is preliminary data.</text>
</comment>
<evidence type="ECO:0000313" key="11">
    <source>
        <dbReference type="EMBL" id="TQL49739.1"/>
    </source>
</evidence>
<keyword evidence="3" id="KW-0597">Phosphoprotein</keyword>
<keyword evidence="6 11" id="KW-0418">Kinase</keyword>
<dbReference type="GO" id="GO:0000155">
    <property type="term" value="F:phosphorelay sensor kinase activity"/>
    <property type="evidence" value="ECO:0007669"/>
    <property type="project" value="InterPro"/>
</dbReference>
<dbReference type="RefSeq" id="WP_141783960.1">
    <property type="nucleotide sequence ID" value="NZ_BAAAIK010000003.1"/>
</dbReference>
<dbReference type="PANTHER" id="PTHR24421">
    <property type="entry name" value="NITRATE/NITRITE SENSOR PROTEIN NARX-RELATED"/>
    <property type="match status" value="1"/>
</dbReference>
<dbReference type="InterPro" id="IPR003594">
    <property type="entry name" value="HATPase_dom"/>
</dbReference>
<dbReference type="Pfam" id="PF02518">
    <property type="entry name" value="HATPase_c"/>
    <property type="match status" value="1"/>
</dbReference>
<proteinExistence type="predicted"/>
<protein>
    <recommendedName>
        <fullName evidence="2">histidine kinase</fullName>
        <ecNumber evidence="2">2.7.13.3</ecNumber>
    </recommendedName>
</protein>
<dbReference type="OrthoDB" id="5242012at2"/>
<dbReference type="Pfam" id="PF13796">
    <property type="entry name" value="Sensor"/>
    <property type="match status" value="1"/>
</dbReference>
<dbReference type="GO" id="GO:0046983">
    <property type="term" value="F:protein dimerization activity"/>
    <property type="evidence" value="ECO:0007669"/>
    <property type="project" value="InterPro"/>
</dbReference>
<keyword evidence="9" id="KW-1133">Transmembrane helix</keyword>
<evidence type="ECO:0000259" key="10">
    <source>
        <dbReference type="SMART" id="SM00387"/>
    </source>
</evidence>
<dbReference type="CDD" id="cd16917">
    <property type="entry name" value="HATPase_UhpB-NarQ-NarX-like"/>
    <property type="match status" value="1"/>
</dbReference>
<evidence type="ECO:0000256" key="8">
    <source>
        <dbReference type="ARBA" id="ARBA00023012"/>
    </source>
</evidence>
<feature type="domain" description="Histidine kinase/HSP90-like ATPase" evidence="10">
    <location>
        <begin position="331"/>
        <end position="424"/>
    </location>
</feature>
<dbReference type="Pfam" id="PF07730">
    <property type="entry name" value="HisKA_3"/>
    <property type="match status" value="1"/>
</dbReference>
<dbReference type="Proteomes" id="UP000319516">
    <property type="component" value="Unassembled WGS sequence"/>
</dbReference>
<keyword evidence="9" id="KW-0812">Transmembrane</keyword>
<evidence type="ECO:0000256" key="2">
    <source>
        <dbReference type="ARBA" id="ARBA00012438"/>
    </source>
</evidence>
<keyword evidence="9" id="KW-0472">Membrane</keyword>
<dbReference type="InterPro" id="IPR050482">
    <property type="entry name" value="Sensor_HK_TwoCompSys"/>
</dbReference>
<evidence type="ECO:0000313" key="12">
    <source>
        <dbReference type="Proteomes" id="UP000319516"/>
    </source>
</evidence>
<gene>
    <name evidence="11" type="ORF">FB467_0830</name>
</gene>
<dbReference type="InterPro" id="IPR036890">
    <property type="entry name" value="HATPase_C_sf"/>
</dbReference>
<feature type="transmembrane region" description="Helical" evidence="9">
    <location>
        <begin position="50"/>
        <end position="70"/>
    </location>
</feature>
<dbReference type="Gene3D" id="1.20.5.1930">
    <property type="match status" value="1"/>
</dbReference>
<feature type="transmembrane region" description="Helical" evidence="9">
    <location>
        <begin position="164"/>
        <end position="187"/>
    </location>
</feature>
<evidence type="ECO:0000256" key="5">
    <source>
        <dbReference type="ARBA" id="ARBA00022741"/>
    </source>
</evidence>
<keyword evidence="8" id="KW-0902">Two-component regulatory system</keyword>
<evidence type="ECO:0000256" key="7">
    <source>
        <dbReference type="ARBA" id="ARBA00022840"/>
    </source>
</evidence>
<dbReference type="SUPFAM" id="SSF55874">
    <property type="entry name" value="ATPase domain of HSP90 chaperone/DNA topoisomerase II/histidine kinase"/>
    <property type="match status" value="1"/>
</dbReference>
<dbReference type="Gene3D" id="3.30.565.10">
    <property type="entry name" value="Histidine kinase-like ATPase, C-terminal domain"/>
    <property type="match status" value="1"/>
</dbReference>
<evidence type="ECO:0000256" key="4">
    <source>
        <dbReference type="ARBA" id="ARBA00022679"/>
    </source>
</evidence>
<keyword evidence="12" id="KW-1185">Reference proteome</keyword>
<feature type="transmembrane region" description="Helical" evidence="9">
    <location>
        <begin position="22"/>
        <end position="44"/>
    </location>
</feature>
<reference evidence="11 12" key="1">
    <citation type="submission" date="2019-06" db="EMBL/GenBank/DDBJ databases">
        <title>Sequencing the genomes of 1000 actinobacteria strains.</title>
        <authorList>
            <person name="Klenk H.-P."/>
        </authorList>
    </citation>
    <scope>NUCLEOTIDE SEQUENCE [LARGE SCALE GENOMIC DNA]</scope>
    <source>
        <strain evidence="11 12">DSM 12335</strain>
    </source>
</reference>
<dbReference type="InterPro" id="IPR011712">
    <property type="entry name" value="Sig_transdc_His_kin_sub3_dim/P"/>
</dbReference>
<sequence>MTSVPSAIPGPVHLWLRGWQHLVFLVLNVLTGLVALSIVLSIVIGALGLLAAGSGLAVLVPAMWLAWLFARAELGRIEVFTAHRIPAETHRPEPTWVNVLGLTRVHRRAAAYVALHSLWGLLIGTVVASFVALAVSLLAMPLYASRIPDSGLHVLWVVDVSSTTGRVVLWVVAVVVLLLLPFLAVVLTSVDIQLARTLLGRDPDAEIAQLSERVETLTQTREETVDSVESERRRIERDLHDGPQQRLVAIAMDLGMARQRMADDPEGARELLDQAHLASKEAIVEMRQVARGITPPILADRGLGPAASALAARSPVPVRIEADGVGRLDPTTEAIAYFCVSELLTNVAKHSRADHALVRLTRSPGELHRLVIEVEDDGVGGAVPGRGTGLVGLRQRITAVDGTMQVTSPEGGPTRVIITLPERPAAHPRSTR</sequence>
<accession>A0A542YNX5</accession>
<dbReference type="EMBL" id="VFOP01000001">
    <property type="protein sequence ID" value="TQL49739.1"/>
    <property type="molecule type" value="Genomic_DNA"/>
</dbReference>
<evidence type="ECO:0000256" key="9">
    <source>
        <dbReference type="SAM" id="Phobius"/>
    </source>
</evidence>
<comment type="catalytic activity">
    <reaction evidence="1">
        <text>ATP + protein L-histidine = ADP + protein N-phospho-L-histidine.</text>
        <dbReference type="EC" id="2.7.13.3"/>
    </reaction>
</comment>
<dbReference type="PANTHER" id="PTHR24421:SF10">
    <property type="entry name" value="NITRATE_NITRITE SENSOR PROTEIN NARQ"/>
    <property type="match status" value="1"/>
</dbReference>
<dbReference type="InterPro" id="IPR025828">
    <property type="entry name" value="Put_sensor_dom"/>
</dbReference>
<organism evidence="11 12">
    <name type="scientific">Ornithinicoccus hortensis</name>
    <dbReference type="NCBI Taxonomy" id="82346"/>
    <lineage>
        <taxon>Bacteria</taxon>
        <taxon>Bacillati</taxon>
        <taxon>Actinomycetota</taxon>
        <taxon>Actinomycetes</taxon>
        <taxon>Micrococcales</taxon>
        <taxon>Intrasporangiaceae</taxon>
        <taxon>Ornithinicoccus</taxon>
    </lineage>
</organism>
<dbReference type="SMART" id="SM00387">
    <property type="entry name" value="HATPase_c"/>
    <property type="match status" value="1"/>
</dbReference>
<name>A0A542YNX5_9MICO</name>
<dbReference type="GO" id="GO:0005524">
    <property type="term" value="F:ATP binding"/>
    <property type="evidence" value="ECO:0007669"/>
    <property type="project" value="UniProtKB-KW"/>
</dbReference>
<feature type="transmembrane region" description="Helical" evidence="9">
    <location>
        <begin position="118"/>
        <end position="144"/>
    </location>
</feature>
<dbReference type="AlphaFoldDB" id="A0A542YNX5"/>
<evidence type="ECO:0000256" key="3">
    <source>
        <dbReference type="ARBA" id="ARBA00022553"/>
    </source>
</evidence>